<dbReference type="AlphaFoldDB" id="A0A9P4S664"/>
<gene>
    <name evidence="1" type="ORF">M501DRAFT_1018294</name>
</gene>
<proteinExistence type="predicted"/>
<organism evidence="1 2">
    <name type="scientific">Patellaria atrata CBS 101060</name>
    <dbReference type="NCBI Taxonomy" id="1346257"/>
    <lineage>
        <taxon>Eukaryota</taxon>
        <taxon>Fungi</taxon>
        <taxon>Dikarya</taxon>
        <taxon>Ascomycota</taxon>
        <taxon>Pezizomycotina</taxon>
        <taxon>Dothideomycetes</taxon>
        <taxon>Dothideomycetes incertae sedis</taxon>
        <taxon>Patellariales</taxon>
        <taxon>Patellariaceae</taxon>
        <taxon>Patellaria</taxon>
    </lineage>
</organism>
<reference evidence="1" key="1">
    <citation type="journal article" date="2020" name="Stud. Mycol.">
        <title>101 Dothideomycetes genomes: a test case for predicting lifestyles and emergence of pathogens.</title>
        <authorList>
            <person name="Haridas S."/>
            <person name="Albert R."/>
            <person name="Binder M."/>
            <person name="Bloem J."/>
            <person name="Labutti K."/>
            <person name="Salamov A."/>
            <person name="Andreopoulos B."/>
            <person name="Baker S."/>
            <person name="Barry K."/>
            <person name="Bills G."/>
            <person name="Bluhm B."/>
            <person name="Cannon C."/>
            <person name="Castanera R."/>
            <person name="Culley D."/>
            <person name="Daum C."/>
            <person name="Ezra D."/>
            <person name="Gonzalez J."/>
            <person name="Henrissat B."/>
            <person name="Kuo A."/>
            <person name="Liang C."/>
            <person name="Lipzen A."/>
            <person name="Lutzoni F."/>
            <person name="Magnuson J."/>
            <person name="Mondo S."/>
            <person name="Nolan M."/>
            <person name="Ohm R."/>
            <person name="Pangilinan J."/>
            <person name="Park H.-J."/>
            <person name="Ramirez L."/>
            <person name="Alfaro M."/>
            <person name="Sun H."/>
            <person name="Tritt A."/>
            <person name="Yoshinaga Y."/>
            <person name="Zwiers L.-H."/>
            <person name="Turgeon B."/>
            <person name="Goodwin S."/>
            <person name="Spatafora J."/>
            <person name="Crous P."/>
            <person name="Grigoriev I."/>
        </authorList>
    </citation>
    <scope>NUCLEOTIDE SEQUENCE</scope>
    <source>
        <strain evidence="1">CBS 101060</strain>
    </source>
</reference>
<comment type="caution">
    <text evidence="1">The sequence shown here is derived from an EMBL/GenBank/DDBJ whole genome shotgun (WGS) entry which is preliminary data.</text>
</comment>
<sequence>MPSQVTSLTQDLKQNVKTATPCQEQGYEWAPDTNTWIAMLSAANSRLGSAERISKSAPCRNDLELFKLILRTPKGQTIEGSNALYSHWVRKNYFLAADQDNSTKLYWKGTAKEGGALEQLPTEDWYGFLRIAILELNSYLAKGNKIPGRDQLFDFIKGVLKKRGPKKELVAAFVAASKKIQNGENEPCVPQDLAMGYGAE</sequence>
<dbReference type="Proteomes" id="UP000799429">
    <property type="component" value="Unassembled WGS sequence"/>
</dbReference>
<protein>
    <submittedName>
        <fullName evidence="1">Uncharacterized protein</fullName>
    </submittedName>
</protein>
<name>A0A9P4S664_9PEZI</name>
<keyword evidence="2" id="KW-1185">Reference proteome</keyword>
<dbReference type="EMBL" id="MU006101">
    <property type="protein sequence ID" value="KAF2836882.1"/>
    <property type="molecule type" value="Genomic_DNA"/>
</dbReference>
<evidence type="ECO:0000313" key="1">
    <source>
        <dbReference type="EMBL" id="KAF2836882.1"/>
    </source>
</evidence>
<accession>A0A9P4S664</accession>
<evidence type="ECO:0000313" key="2">
    <source>
        <dbReference type="Proteomes" id="UP000799429"/>
    </source>
</evidence>